<dbReference type="Gene3D" id="3.40.50.2020">
    <property type="match status" value="1"/>
</dbReference>
<comment type="similarity">
    <text evidence="5 11">Belongs to the purine/pyrimidine phosphoribosyltransferase family.</text>
</comment>
<comment type="function">
    <text evidence="2 11">Catalyzes a salvage reaction resulting in the formation of AMP, that is energically less costly than de novo synthesis.</text>
</comment>
<dbReference type="GO" id="GO:0003999">
    <property type="term" value="F:adenine phosphoribosyltransferase activity"/>
    <property type="evidence" value="ECO:0007669"/>
    <property type="project" value="UniProtKB-UniRule"/>
</dbReference>
<accession>C0BTK9</accession>
<evidence type="ECO:0000256" key="9">
    <source>
        <dbReference type="ARBA" id="ARBA00022679"/>
    </source>
</evidence>
<proteinExistence type="inferred from homology"/>
<evidence type="ECO:0000256" key="6">
    <source>
        <dbReference type="ARBA" id="ARBA00011893"/>
    </source>
</evidence>
<evidence type="ECO:0000313" key="13">
    <source>
        <dbReference type="EMBL" id="EEG70710.1"/>
    </source>
</evidence>
<evidence type="ECO:0000256" key="8">
    <source>
        <dbReference type="ARBA" id="ARBA00022676"/>
    </source>
</evidence>
<gene>
    <name evidence="11 13" type="primary">apt</name>
    <name evidence="13" type="ORF">BIFPSEUDO_03739</name>
</gene>
<comment type="pathway">
    <text evidence="4 11">Purine metabolism; AMP biosynthesis via salvage pathway; AMP from adenine: step 1/1.</text>
</comment>
<evidence type="ECO:0000256" key="10">
    <source>
        <dbReference type="ARBA" id="ARBA00022726"/>
    </source>
</evidence>
<name>C0BTK9_BIFPS</name>
<evidence type="ECO:0000256" key="5">
    <source>
        <dbReference type="ARBA" id="ARBA00008391"/>
    </source>
</evidence>
<dbReference type="InterPro" id="IPR005764">
    <property type="entry name" value="Ade_phspho_trans"/>
</dbReference>
<keyword evidence="7 11" id="KW-0963">Cytoplasm</keyword>
<dbReference type="GO" id="GO:0002055">
    <property type="term" value="F:adenine binding"/>
    <property type="evidence" value="ECO:0007669"/>
    <property type="project" value="TreeGrafter"/>
</dbReference>
<comment type="caution">
    <text evidence="13">The sequence shown here is derived from an EMBL/GenBank/DDBJ whole genome shotgun (WGS) entry which is preliminary data.</text>
</comment>
<dbReference type="AlphaFoldDB" id="C0BTK9"/>
<dbReference type="Proteomes" id="UP000003875">
    <property type="component" value="Unassembled WGS sequence"/>
</dbReference>
<dbReference type="PANTHER" id="PTHR32315:SF3">
    <property type="entry name" value="ADENINE PHOSPHORIBOSYLTRANSFERASE"/>
    <property type="match status" value="1"/>
</dbReference>
<dbReference type="NCBIfam" id="NF002634">
    <property type="entry name" value="PRK02304.1-3"/>
    <property type="match status" value="1"/>
</dbReference>
<evidence type="ECO:0000256" key="11">
    <source>
        <dbReference type="HAMAP-Rule" id="MF_00004"/>
    </source>
</evidence>
<evidence type="ECO:0000256" key="1">
    <source>
        <dbReference type="ARBA" id="ARBA00000868"/>
    </source>
</evidence>
<evidence type="ECO:0000256" key="2">
    <source>
        <dbReference type="ARBA" id="ARBA00003968"/>
    </source>
</evidence>
<organism evidence="13 14">
    <name type="scientific">Bifidobacterium pseudocatenulatum DSM 20438 = JCM 1200 = LMG 10505</name>
    <dbReference type="NCBI Taxonomy" id="547043"/>
    <lineage>
        <taxon>Bacteria</taxon>
        <taxon>Bacillati</taxon>
        <taxon>Actinomycetota</taxon>
        <taxon>Actinomycetes</taxon>
        <taxon>Bifidobacteriales</taxon>
        <taxon>Bifidobacteriaceae</taxon>
        <taxon>Bifidobacterium</taxon>
    </lineage>
</organism>
<dbReference type="NCBIfam" id="NF002636">
    <property type="entry name" value="PRK02304.1-5"/>
    <property type="match status" value="1"/>
</dbReference>
<comment type="subunit">
    <text evidence="11">Homodimer.</text>
</comment>
<protein>
    <recommendedName>
        <fullName evidence="6 11">Adenine phosphoribosyltransferase</fullName>
        <shortName evidence="11">APRT</shortName>
        <ecNumber evidence="6 11">2.4.2.7</ecNumber>
    </recommendedName>
</protein>
<dbReference type="GO" id="GO:0016208">
    <property type="term" value="F:AMP binding"/>
    <property type="evidence" value="ECO:0007669"/>
    <property type="project" value="TreeGrafter"/>
</dbReference>
<dbReference type="CDD" id="cd06223">
    <property type="entry name" value="PRTases_typeI"/>
    <property type="match status" value="1"/>
</dbReference>
<keyword evidence="9 11" id="KW-0808">Transferase</keyword>
<dbReference type="EC" id="2.4.2.7" evidence="6 11"/>
<dbReference type="eggNOG" id="COG0503">
    <property type="taxonomic scope" value="Bacteria"/>
</dbReference>
<comment type="catalytic activity">
    <reaction evidence="1 11">
        <text>AMP + diphosphate = 5-phospho-alpha-D-ribose 1-diphosphate + adenine</text>
        <dbReference type="Rhea" id="RHEA:16609"/>
        <dbReference type="ChEBI" id="CHEBI:16708"/>
        <dbReference type="ChEBI" id="CHEBI:33019"/>
        <dbReference type="ChEBI" id="CHEBI:58017"/>
        <dbReference type="ChEBI" id="CHEBI:456215"/>
        <dbReference type="EC" id="2.4.2.7"/>
    </reaction>
</comment>
<keyword evidence="8 11" id="KW-0328">Glycosyltransferase</keyword>
<dbReference type="FunFam" id="3.40.50.2020:FF:000021">
    <property type="entry name" value="Adenine phosphoribosyltransferase"/>
    <property type="match status" value="1"/>
</dbReference>
<dbReference type="InterPro" id="IPR050054">
    <property type="entry name" value="UPRTase/APRTase"/>
</dbReference>
<evidence type="ECO:0000256" key="4">
    <source>
        <dbReference type="ARBA" id="ARBA00004659"/>
    </source>
</evidence>
<dbReference type="NCBIfam" id="TIGR01090">
    <property type="entry name" value="apt"/>
    <property type="match status" value="1"/>
</dbReference>
<dbReference type="PANTHER" id="PTHR32315">
    <property type="entry name" value="ADENINE PHOSPHORIBOSYLTRANSFERASE"/>
    <property type="match status" value="1"/>
</dbReference>
<dbReference type="InterPro" id="IPR029057">
    <property type="entry name" value="PRTase-like"/>
</dbReference>
<dbReference type="EMBL" id="ABXX02000003">
    <property type="protein sequence ID" value="EEG70710.1"/>
    <property type="molecule type" value="Genomic_DNA"/>
</dbReference>
<evidence type="ECO:0000313" key="14">
    <source>
        <dbReference type="Proteomes" id="UP000003875"/>
    </source>
</evidence>
<sequence length="207" mass="21538">MQSAVALQKKDNTVMASSDITVSGLSKIGNENAEYLVSKIRTIPGFPKEGILFRDFMPVLADARAFGLLLDALEAALPVAADEFDIIAGLEARGFLFGPALAARLGKGFIAVRKAGKLPPETVSESYDLEYGQATVEIETNIVHEGSRVLVVDDLIATGGTARAAASLIEKCGGTVAGFSFVMELVGIGGMASLGDCPTSSLITMPA</sequence>
<dbReference type="GO" id="GO:0044209">
    <property type="term" value="P:AMP salvage"/>
    <property type="evidence" value="ECO:0007669"/>
    <property type="project" value="UniProtKB-UniRule"/>
</dbReference>
<dbReference type="GO" id="GO:0005737">
    <property type="term" value="C:cytoplasm"/>
    <property type="evidence" value="ECO:0007669"/>
    <property type="project" value="UniProtKB-SubCell"/>
</dbReference>
<dbReference type="GO" id="GO:0006168">
    <property type="term" value="P:adenine salvage"/>
    <property type="evidence" value="ECO:0007669"/>
    <property type="project" value="InterPro"/>
</dbReference>
<reference evidence="13 14" key="2">
    <citation type="submission" date="2009-02" db="EMBL/GenBank/DDBJ databases">
        <authorList>
            <person name="Fulton L."/>
            <person name="Clifton S."/>
            <person name="Fulton B."/>
            <person name="Xu J."/>
            <person name="Minx P."/>
            <person name="Pepin K.H."/>
            <person name="Johnson M."/>
            <person name="Bhonagiri V."/>
            <person name="Nash W.E."/>
            <person name="Mardis E.R."/>
            <person name="Wilson R.K."/>
        </authorList>
    </citation>
    <scope>NUCLEOTIDE SEQUENCE [LARGE SCALE GENOMIC DNA]</scope>
    <source>
        <strain evidence="13 14">DSM 20438</strain>
    </source>
</reference>
<evidence type="ECO:0000256" key="3">
    <source>
        <dbReference type="ARBA" id="ARBA00004496"/>
    </source>
</evidence>
<dbReference type="Pfam" id="PF00156">
    <property type="entry name" value="Pribosyltran"/>
    <property type="match status" value="1"/>
</dbReference>
<dbReference type="SUPFAM" id="SSF53271">
    <property type="entry name" value="PRTase-like"/>
    <property type="match status" value="1"/>
</dbReference>
<keyword evidence="10 11" id="KW-0660">Purine salvage</keyword>
<reference evidence="13 14" key="1">
    <citation type="submission" date="2009-02" db="EMBL/GenBank/DDBJ databases">
        <title>Draft genome sequence of Bifidobacterium pseudocatenulatum (DSM 20438).</title>
        <authorList>
            <person name="Sudarsanam P."/>
            <person name="Ley R."/>
            <person name="Guruge J."/>
            <person name="Turnbaugh P.J."/>
            <person name="Mahowald M."/>
            <person name="Liep D."/>
            <person name="Gordon J."/>
        </authorList>
    </citation>
    <scope>NUCLEOTIDE SEQUENCE [LARGE SCALE GENOMIC DNA]</scope>
    <source>
        <strain evidence="13 14">DSM 20438</strain>
    </source>
</reference>
<evidence type="ECO:0000256" key="7">
    <source>
        <dbReference type="ARBA" id="ARBA00022490"/>
    </source>
</evidence>
<dbReference type="HAMAP" id="MF_00004">
    <property type="entry name" value="Aden_phosphoribosyltr"/>
    <property type="match status" value="1"/>
</dbReference>
<comment type="subcellular location">
    <subcellularLocation>
        <location evidence="3 11">Cytoplasm</location>
    </subcellularLocation>
</comment>
<dbReference type="GO" id="GO:0006166">
    <property type="term" value="P:purine ribonucleoside salvage"/>
    <property type="evidence" value="ECO:0007669"/>
    <property type="project" value="UniProtKB-UniRule"/>
</dbReference>
<evidence type="ECO:0000259" key="12">
    <source>
        <dbReference type="Pfam" id="PF00156"/>
    </source>
</evidence>
<dbReference type="UniPathway" id="UPA00588">
    <property type="reaction ID" value="UER00646"/>
</dbReference>
<dbReference type="InterPro" id="IPR000836">
    <property type="entry name" value="PRTase_dom"/>
</dbReference>
<feature type="domain" description="Phosphoribosyltransferase" evidence="12">
    <location>
        <begin position="82"/>
        <end position="179"/>
    </location>
</feature>